<dbReference type="Pfam" id="PF00328">
    <property type="entry name" value="His_Phos_2"/>
    <property type="match status" value="1"/>
</dbReference>
<evidence type="ECO:0000313" key="4">
    <source>
        <dbReference type="Proteomes" id="UP001342314"/>
    </source>
</evidence>
<dbReference type="CDD" id="cd07061">
    <property type="entry name" value="HP_HAP_like"/>
    <property type="match status" value="1"/>
</dbReference>
<dbReference type="PANTHER" id="PTHR20963">
    <property type="entry name" value="MULTIPLE INOSITOL POLYPHOSPHATE PHOSPHATASE-RELATED"/>
    <property type="match status" value="1"/>
</dbReference>
<keyword evidence="2" id="KW-0732">Signal</keyword>
<organism evidence="3 4">
    <name type="scientific">Rhodotorula paludigena</name>
    <dbReference type="NCBI Taxonomy" id="86838"/>
    <lineage>
        <taxon>Eukaryota</taxon>
        <taxon>Fungi</taxon>
        <taxon>Dikarya</taxon>
        <taxon>Basidiomycota</taxon>
        <taxon>Pucciniomycotina</taxon>
        <taxon>Microbotryomycetes</taxon>
        <taxon>Sporidiobolales</taxon>
        <taxon>Sporidiobolaceae</taxon>
        <taxon>Rhodotorula</taxon>
    </lineage>
</organism>
<evidence type="ECO:0000256" key="2">
    <source>
        <dbReference type="SAM" id="SignalP"/>
    </source>
</evidence>
<dbReference type="GO" id="GO:0003993">
    <property type="term" value="F:acid phosphatase activity"/>
    <property type="evidence" value="ECO:0007669"/>
    <property type="project" value="TreeGrafter"/>
</dbReference>
<dbReference type="InterPro" id="IPR029033">
    <property type="entry name" value="His_PPase_superfam"/>
</dbReference>
<accession>A0AAV5GJS5</accession>
<feature type="chain" id="PRO_5043416785" description="Acid phosphatase" evidence="2">
    <location>
        <begin position="19"/>
        <end position="553"/>
    </location>
</feature>
<protein>
    <recommendedName>
        <fullName evidence="5">Acid phosphatase</fullName>
    </recommendedName>
</protein>
<reference evidence="3 4" key="1">
    <citation type="submission" date="2021-12" db="EMBL/GenBank/DDBJ databases">
        <title>High titer production of polyol ester of fatty acids by Rhodotorula paludigena BS15 towards product separation-free biomass refinery.</title>
        <authorList>
            <person name="Mano J."/>
            <person name="Ono H."/>
            <person name="Tanaka T."/>
            <person name="Naito K."/>
            <person name="Sushida H."/>
            <person name="Ike M."/>
            <person name="Tokuyasu K."/>
            <person name="Kitaoka M."/>
        </authorList>
    </citation>
    <scope>NUCLEOTIDE SEQUENCE [LARGE SCALE GENOMIC DNA]</scope>
    <source>
        <strain evidence="3 4">BS15</strain>
    </source>
</reference>
<dbReference type="SUPFAM" id="SSF53254">
    <property type="entry name" value="Phosphoglycerate mutase-like"/>
    <property type="match status" value="1"/>
</dbReference>
<dbReference type="PANTHER" id="PTHR20963:SF55">
    <property type="entry name" value="PHOSPHATASE, PUTATIVE-RELATED"/>
    <property type="match status" value="1"/>
</dbReference>
<dbReference type="Gene3D" id="3.40.50.1240">
    <property type="entry name" value="Phosphoglycerate mutase-like"/>
    <property type="match status" value="1"/>
</dbReference>
<keyword evidence="1" id="KW-0378">Hydrolase</keyword>
<evidence type="ECO:0000256" key="1">
    <source>
        <dbReference type="ARBA" id="ARBA00022801"/>
    </source>
</evidence>
<comment type="caution">
    <text evidence="3">The sequence shown here is derived from an EMBL/GenBank/DDBJ whole genome shotgun (WGS) entry which is preliminary data.</text>
</comment>
<gene>
    <name evidence="3" type="ORF">Rhopal_002450-T1</name>
</gene>
<feature type="signal peptide" evidence="2">
    <location>
        <begin position="1"/>
        <end position="18"/>
    </location>
</feature>
<sequence>MVHLSLAALASSALLVSAGPVKRASSVAASDAGVSVSDVYPPTGAVANPTLFPDETQVGYPGPTPTGVEPFAVQTAASYPTHTDIYPLVVPAASDAKDAKSFDISKYWGNLSPQYSVNPAQYGLANASPAVPDKCEVVQAHLYFRHGARYPTTGAPPSTFAGKVQNATQAAGGFTASGPLAFLNDWTYKLGAELLTPFGRKQNFDFGVASRQLYGKLLNNFTEAGTIPVMRTQSQDRMVKTMLNFVAGFFGVPEYQDQVNIEIELEARGFNLSGAPYEICTNSNNAYGSVGSTAATAFTKPYYEKAAERLNKHLSGNLTLVATDINAMLQLCSYETDALGYSSFCPLFTEDEFRVYEQAYDIQFAGNNGFQSPVSAAQGKAYLEELISRLNHSLITEWDSATNATQDGNEETFPLNQSLYADAAHEVSIMDALTALNLTALTGDTAFPPVDKLSTDHVYGASRIVPFGTQFQLQVLECQPSVPTKQIRMIVNDAVVPLSYPGCKPDPNGLCAYDTVLAGLIQRRDEIDFDHACFGNYTLPEYGSIHSGLAPSA</sequence>
<dbReference type="InterPro" id="IPR000560">
    <property type="entry name" value="His_Pase_clade-2"/>
</dbReference>
<keyword evidence="4" id="KW-1185">Reference proteome</keyword>
<dbReference type="Proteomes" id="UP001342314">
    <property type="component" value="Unassembled WGS sequence"/>
</dbReference>
<name>A0AAV5GJS5_9BASI</name>
<dbReference type="EMBL" id="BQKY01000005">
    <property type="protein sequence ID" value="GJN89464.1"/>
    <property type="molecule type" value="Genomic_DNA"/>
</dbReference>
<evidence type="ECO:0000313" key="3">
    <source>
        <dbReference type="EMBL" id="GJN89464.1"/>
    </source>
</evidence>
<evidence type="ECO:0008006" key="5">
    <source>
        <dbReference type="Google" id="ProtNLM"/>
    </source>
</evidence>
<dbReference type="AlphaFoldDB" id="A0AAV5GJS5"/>
<proteinExistence type="predicted"/>